<proteinExistence type="predicted"/>
<evidence type="ECO:0000313" key="4">
    <source>
        <dbReference type="Proteomes" id="UP000019141"/>
    </source>
</evidence>
<accession>W4LG03</accession>
<dbReference type="Proteomes" id="UP000019141">
    <property type="component" value="Unassembled WGS sequence"/>
</dbReference>
<dbReference type="AlphaFoldDB" id="W4LG03"/>
<gene>
    <name evidence="3" type="ORF">ETSY1_25790</name>
</gene>
<protein>
    <submittedName>
        <fullName evidence="3">Uncharacterized protein</fullName>
    </submittedName>
</protein>
<keyword evidence="1" id="KW-0175">Coiled coil</keyword>
<evidence type="ECO:0000256" key="2">
    <source>
        <dbReference type="SAM" id="MobiDB-lite"/>
    </source>
</evidence>
<dbReference type="HOGENOM" id="CLU_542576_0_0_7"/>
<comment type="caution">
    <text evidence="3">The sequence shown here is derived from an EMBL/GenBank/DDBJ whole genome shotgun (WGS) entry which is preliminary data.</text>
</comment>
<evidence type="ECO:0000313" key="3">
    <source>
        <dbReference type="EMBL" id="ETW96655.1"/>
    </source>
</evidence>
<reference evidence="3 4" key="1">
    <citation type="journal article" date="2014" name="Nature">
        <title>An environmental bacterial taxon with a large and distinct metabolic repertoire.</title>
        <authorList>
            <person name="Wilson M.C."/>
            <person name="Mori T."/>
            <person name="Ruckert C."/>
            <person name="Uria A.R."/>
            <person name="Helf M.J."/>
            <person name="Takada K."/>
            <person name="Gernert C."/>
            <person name="Steffens U.A."/>
            <person name="Heycke N."/>
            <person name="Schmitt S."/>
            <person name="Rinke C."/>
            <person name="Helfrich E.J."/>
            <person name="Brachmann A.O."/>
            <person name="Gurgui C."/>
            <person name="Wakimoto T."/>
            <person name="Kracht M."/>
            <person name="Crusemann M."/>
            <person name="Hentschel U."/>
            <person name="Abe I."/>
            <person name="Matsunaga S."/>
            <person name="Kalinowski J."/>
            <person name="Takeyama H."/>
            <person name="Piel J."/>
        </authorList>
    </citation>
    <scope>NUCLEOTIDE SEQUENCE [LARGE SCALE GENOMIC DNA]</scope>
    <source>
        <strain evidence="4">TSY1</strain>
    </source>
</reference>
<name>W4LG03_ENTF1</name>
<evidence type="ECO:0000256" key="1">
    <source>
        <dbReference type="SAM" id="Coils"/>
    </source>
</evidence>
<organism evidence="3 4">
    <name type="scientific">Entotheonella factor</name>
    <dbReference type="NCBI Taxonomy" id="1429438"/>
    <lineage>
        <taxon>Bacteria</taxon>
        <taxon>Pseudomonadati</taxon>
        <taxon>Nitrospinota/Tectimicrobiota group</taxon>
        <taxon>Candidatus Tectimicrobiota</taxon>
        <taxon>Candidatus Entotheonellia</taxon>
        <taxon>Candidatus Entotheonellales</taxon>
        <taxon>Candidatus Entotheonellaceae</taxon>
        <taxon>Candidatus Entotheonella</taxon>
    </lineage>
</organism>
<sequence length="502" mass="58466">MTTPSSQKAIQLHSKPIRPDLNLEKWSLWQPAKSHDKMRSKTLRREIELPDGATMMATVEVGFTQKGVLTTEDQKVLYALIKIWEEEGKPQEQTYYSIRRLAKILNKRWGTNVIDATSQSLVRLRVTPFIWTNSYYDSITKEHIESLDTFNILSDLKIIQKNKAGNHTKAFGFFRFDDFILKNLLNNYTKPILLDVVLGFKSEIAQLIYTHLDLVMARRRVYERKTKELFSIDLDLDGKSYKNTSNRVQKLKPALRELQGVRLSTGVITLATLEKTKDGKDFKIVIRKGTVRDMQHDNEPPEKPQVHSEPTEHERPSDHHAKELVQYFHHLFHHDDHHTPSIKAIGQAVTLLAQHGYDAARFIVDFSHKTAQETNYAPQTFGGILQYTSRALEAYELEKKRAEEQAIHQSVRSEQELKDQYDQFIRREVDRLKDTIPQCELQRLEEEAREYVRATTPQNLRSWGKDNSLVEMGALIHLTWMLAERLQLPIFEIWCSQMTSMQ</sequence>
<keyword evidence="4" id="KW-1185">Reference proteome</keyword>
<feature type="region of interest" description="Disordered" evidence="2">
    <location>
        <begin position="290"/>
        <end position="318"/>
    </location>
</feature>
<dbReference type="EMBL" id="AZHW01000761">
    <property type="protein sequence ID" value="ETW96655.1"/>
    <property type="molecule type" value="Genomic_DNA"/>
</dbReference>
<feature type="coiled-coil region" evidence="1">
    <location>
        <begin position="385"/>
        <end position="412"/>
    </location>
</feature>